<evidence type="ECO:0000256" key="1">
    <source>
        <dbReference type="SAM" id="MobiDB-lite"/>
    </source>
</evidence>
<dbReference type="GeneTree" id="ENSGT00940000168340"/>
<reference evidence="2" key="2">
    <citation type="submission" date="2025-08" db="UniProtKB">
        <authorList>
            <consortium name="Ensembl"/>
        </authorList>
    </citation>
    <scope>IDENTIFICATION</scope>
    <source>
        <strain evidence="2">Thoroughbred</strain>
    </source>
</reference>
<dbReference type="PANTHER" id="PTHR13156">
    <property type="entry name" value="NADH-UBIQUINONE OXIDOREDUCTASE 13 KD-A SUBUNIT"/>
    <property type="match status" value="1"/>
</dbReference>
<reference evidence="2" key="3">
    <citation type="submission" date="2025-09" db="UniProtKB">
        <authorList>
            <consortium name="Ensembl"/>
        </authorList>
    </citation>
    <scope>IDENTIFICATION</scope>
    <source>
        <strain evidence="2">Thoroughbred</strain>
    </source>
</reference>
<dbReference type="AlphaFoldDB" id="A0A9L0SEQ0"/>
<dbReference type="Proteomes" id="UP000002281">
    <property type="component" value="Chromosome 5"/>
</dbReference>
<dbReference type="PANTHER" id="PTHR13156:SF0">
    <property type="entry name" value="NADH DEHYDROGENASE [UBIQUINONE] IRON-SULFUR PROTEIN 6, MITOCHONDRIAL"/>
    <property type="match status" value="1"/>
</dbReference>
<sequence length="79" mass="8570">SSSAAGLEQRGGAEPTRGARHFRVWTSPTGEKVTHAGQVYDDGDDKRIRFVGHQKEVNENFATDLIAEQPMSGEPSDSV</sequence>
<dbReference type="Ensembl" id="ENSECAT00000127124.1">
    <property type="protein sequence ID" value="ENSECAP00000074586.1"/>
    <property type="gene ID" value="ENSECAG00000053199.1"/>
</dbReference>
<evidence type="ECO:0000313" key="2">
    <source>
        <dbReference type="Ensembl" id="ENSECAP00000074586.1"/>
    </source>
</evidence>
<organism evidence="2 3">
    <name type="scientific">Equus caballus</name>
    <name type="common">Horse</name>
    <dbReference type="NCBI Taxonomy" id="9796"/>
    <lineage>
        <taxon>Eukaryota</taxon>
        <taxon>Metazoa</taxon>
        <taxon>Chordata</taxon>
        <taxon>Craniata</taxon>
        <taxon>Vertebrata</taxon>
        <taxon>Euteleostomi</taxon>
        <taxon>Mammalia</taxon>
        <taxon>Eutheria</taxon>
        <taxon>Laurasiatheria</taxon>
        <taxon>Perissodactyla</taxon>
        <taxon>Equidae</taxon>
        <taxon>Equus</taxon>
    </lineage>
</organism>
<proteinExistence type="predicted"/>
<name>A0A9L0SEQ0_HORSE</name>
<reference evidence="2 3" key="1">
    <citation type="journal article" date="2009" name="Science">
        <title>Genome sequence, comparative analysis, and population genetics of the domestic horse.</title>
        <authorList>
            <consortium name="Broad Institute Genome Sequencing Platform"/>
            <consortium name="Broad Institute Whole Genome Assembly Team"/>
            <person name="Wade C.M."/>
            <person name="Giulotto E."/>
            <person name="Sigurdsson S."/>
            <person name="Zoli M."/>
            <person name="Gnerre S."/>
            <person name="Imsland F."/>
            <person name="Lear T.L."/>
            <person name="Adelson D.L."/>
            <person name="Bailey E."/>
            <person name="Bellone R.R."/>
            <person name="Bloecker H."/>
            <person name="Distl O."/>
            <person name="Edgar R.C."/>
            <person name="Garber M."/>
            <person name="Leeb T."/>
            <person name="Mauceli E."/>
            <person name="MacLeod J.N."/>
            <person name="Penedo M.C.T."/>
            <person name="Raison J.M."/>
            <person name="Sharpe T."/>
            <person name="Vogel J."/>
            <person name="Andersson L."/>
            <person name="Antczak D.F."/>
            <person name="Biagi T."/>
            <person name="Binns M.M."/>
            <person name="Chowdhary B.P."/>
            <person name="Coleman S.J."/>
            <person name="Della Valle G."/>
            <person name="Fryc S."/>
            <person name="Guerin G."/>
            <person name="Hasegawa T."/>
            <person name="Hill E.W."/>
            <person name="Jurka J."/>
            <person name="Kiialainen A."/>
            <person name="Lindgren G."/>
            <person name="Liu J."/>
            <person name="Magnani E."/>
            <person name="Mickelson J.R."/>
            <person name="Murray J."/>
            <person name="Nergadze S.G."/>
            <person name="Onofrio R."/>
            <person name="Pedroni S."/>
            <person name="Piras M.F."/>
            <person name="Raudsepp T."/>
            <person name="Rocchi M."/>
            <person name="Roeed K.H."/>
            <person name="Ryder O.A."/>
            <person name="Searle S."/>
            <person name="Skow L."/>
            <person name="Swinburne J.E."/>
            <person name="Syvaenen A.C."/>
            <person name="Tozaki T."/>
            <person name="Valberg S.J."/>
            <person name="Vaudin M."/>
            <person name="White J.R."/>
            <person name="Zody M.C."/>
            <person name="Lander E.S."/>
            <person name="Lindblad-Toh K."/>
        </authorList>
    </citation>
    <scope>NUCLEOTIDE SEQUENCE [LARGE SCALE GENOMIC DNA]</scope>
    <source>
        <strain evidence="2 3">Thoroughbred</strain>
    </source>
</reference>
<protein>
    <submittedName>
        <fullName evidence="2">Uncharacterized protein</fullName>
    </submittedName>
</protein>
<evidence type="ECO:0000313" key="3">
    <source>
        <dbReference type="Proteomes" id="UP000002281"/>
    </source>
</evidence>
<keyword evidence="3" id="KW-1185">Reference proteome</keyword>
<accession>A0A9L0SEQ0</accession>
<feature type="region of interest" description="Disordered" evidence="1">
    <location>
        <begin position="1"/>
        <end position="22"/>
    </location>
</feature>